<name>A0A7R8ZPF1_9CRUS</name>
<keyword evidence="5" id="KW-0378">Hydrolase</keyword>
<dbReference type="SUPFAM" id="SSF55545">
    <property type="entry name" value="beta-N-acetylhexosaminidase-like domain"/>
    <property type="match status" value="1"/>
</dbReference>
<dbReference type="Gene3D" id="3.20.20.80">
    <property type="entry name" value="Glycosidases"/>
    <property type="match status" value="1"/>
</dbReference>
<dbReference type="Pfam" id="PF00728">
    <property type="entry name" value="Glyco_hydro_20"/>
    <property type="match status" value="1"/>
</dbReference>
<evidence type="ECO:0000256" key="3">
    <source>
        <dbReference type="ARBA" id="ARBA00012663"/>
    </source>
</evidence>
<dbReference type="InterPro" id="IPR025705">
    <property type="entry name" value="Beta_hexosaminidase_sua/sub"/>
</dbReference>
<reference evidence="9" key="1">
    <citation type="submission" date="2020-11" db="EMBL/GenBank/DDBJ databases">
        <authorList>
            <person name="Tran Van P."/>
        </authorList>
    </citation>
    <scope>NUCLEOTIDE SEQUENCE</scope>
</reference>
<dbReference type="GO" id="GO:0005975">
    <property type="term" value="P:carbohydrate metabolic process"/>
    <property type="evidence" value="ECO:0007669"/>
    <property type="project" value="InterPro"/>
</dbReference>
<comment type="similarity">
    <text evidence="2">Belongs to the glycosyl hydrolase 20 family.</text>
</comment>
<keyword evidence="7" id="KW-0326">Glycosidase</keyword>
<dbReference type="InterPro" id="IPR015883">
    <property type="entry name" value="Glyco_hydro_20_cat"/>
</dbReference>
<dbReference type="InterPro" id="IPR029019">
    <property type="entry name" value="HEX_eukaryotic_N"/>
</dbReference>
<keyword evidence="6" id="KW-0325">Glycoprotein</keyword>
<comment type="catalytic activity">
    <reaction evidence="1">
        <text>Hydrolysis of terminal non-reducing N-acetyl-D-hexosamine residues in N-acetyl-beta-D-hexosaminides.</text>
        <dbReference type="EC" id="3.2.1.52"/>
    </reaction>
</comment>
<dbReference type="GO" id="GO:0005764">
    <property type="term" value="C:lysosome"/>
    <property type="evidence" value="ECO:0007669"/>
    <property type="project" value="TreeGrafter"/>
</dbReference>
<keyword evidence="4" id="KW-0732">Signal</keyword>
<sequence length="623" mass="71459">MCPLLRPLKTRTIYVLFSAILWGTTNAKLFPYNPNTPLPEPQAPPGIPWPKPAGLYQTGEVLTIDPRGFAVMDAVLEAEGFPGPRAPRDLCSEILERAVERSRVSIESLRGQVGGPPMAPMATVILERNPGEDCSVVRRGAEFESYSIQTGLEDNEWYMVISSNSIWGILRGLETFSQLVWVNPSNRWTYTLNITSDEPRFAYRGLMLDTARHYLPLPDILRELDAMSWNKFNVFHWHLTDDQSFPYQSKVFPDLVKGAYTPEMIYTVKDIQDVQDYARDRGIEVIIEIDTPSHSYAMGVGYKNWLTICYFNDTEPEQPDYPHHAARQNLDPISEQTYANMAILLGELQTEFNAQFLHLGMDEVREACWQSSPVIRQWMAEHGYNSTSQVQGYYINRILGLRNMERQNSILYQDPLDVGISVPLSSNDRTILIEVWKGENWQKRTTEITALGHQVINSACWYINYISYGEDWVKYYKCDPTDFEGTEAQKALVYGGEAALWGEFVDESNVHDRTWPRACTIAERLWSPPATGDWNAIEADARYRLDEMSRGRGISLPVQPIFNGFCEEPPLTQTSDNGIPPPGRLPLPLRFNNIIRRRFQPFPLYQHIPWDTPFILNNHIYRL</sequence>
<gene>
    <name evidence="9" type="ORF">CTOB1V02_LOCUS4640</name>
</gene>
<dbReference type="SUPFAM" id="SSF51445">
    <property type="entry name" value="(Trans)glycosidases"/>
    <property type="match status" value="1"/>
</dbReference>
<evidence type="ECO:0000256" key="6">
    <source>
        <dbReference type="ARBA" id="ARBA00023180"/>
    </source>
</evidence>
<evidence type="ECO:0000256" key="2">
    <source>
        <dbReference type="ARBA" id="ARBA00006285"/>
    </source>
</evidence>
<dbReference type="GO" id="GO:0006689">
    <property type="term" value="P:ganglioside catabolic process"/>
    <property type="evidence" value="ECO:0007669"/>
    <property type="project" value="TreeGrafter"/>
</dbReference>
<evidence type="ECO:0000313" key="9">
    <source>
        <dbReference type="EMBL" id="CAD7226725.1"/>
    </source>
</evidence>
<evidence type="ECO:0000256" key="8">
    <source>
        <dbReference type="PIRSR" id="PIRSR625705-1"/>
    </source>
</evidence>
<evidence type="ECO:0000256" key="7">
    <source>
        <dbReference type="ARBA" id="ARBA00023295"/>
    </source>
</evidence>
<feature type="active site" description="Proton donor" evidence="8">
    <location>
        <position position="363"/>
    </location>
</feature>
<dbReference type="PANTHER" id="PTHR22600:SF21">
    <property type="entry name" value="BETA-HEXOSAMINIDASE A"/>
    <property type="match status" value="1"/>
</dbReference>
<dbReference type="PRINTS" id="PR00738">
    <property type="entry name" value="GLHYDRLASE20"/>
</dbReference>
<dbReference type="EMBL" id="OB660910">
    <property type="protein sequence ID" value="CAD7226725.1"/>
    <property type="molecule type" value="Genomic_DNA"/>
</dbReference>
<evidence type="ECO:0000256" key="1">
    <source>
        <dbReference type="ARBA" id="ARBA00001231"/>
    </source>
</evidence>
<dbReference type="GO" id="GO:0016020">
    <property type="term" value="C:membrane"/>
    <property type="evidence" value="ECO:0007669"/>
    <property type="project" value="TreeGrafter"/>
</dbReference>
<dbReference type="FunFam" id="3.20.20.80:FF:000063">
    <property type="entry name" value="Beta-hexosaminidase"/>
    <property type="match status" value="1"/>
</dbReference>
<proteinExistence type="inferred from homology"/>
<organism evidence="9">
    <name type="scientific">Cyprideis torosa</name>
    <dbReference type="NCBI Taxonomy" id="163714"/>
    <lineage>
        <taxon>Eukaryota</taxon>
        <taxon>Metazoa</taxon>
        <taxon>Ecdysozoa</taxon>
        <taxon>Arthropoda</taxon>
        <taxon>Crustacea</taxon>
        <taxon>Oligostraca</taxon>
        <taxon>Ostracoda</taxon>
        <taxon>Podocopa</taxon>
        <taxon>Podocopida</taxon>
        <taxon>Cytherocopina</taxon>
        <taxon>Cytheroidea</taxon>
        <taxon>Cytherideidae</taxon>
        <taxon>Cyprideis</taxon>
    </lineage>
</organism>
<dbReference type="GO" id="GO:0030203">
    <property type="term" value="P:glycosaminoglycan metabolic process"/>
    <property type="evidence" value="ECO:0007669"/>
    <property type="project" value="TreeGrafter"/>
</dbReference>
<dbReference type="OrthoDB" id="428480at2759"/>
<evidence type="ECO:0000256" key="4">
    <source>
        <dbReference type="ARBA" id="ARBA00022729"/>
    </source>
</evidence>
<dbReference type="Gene3D" id="3.30.379.10">
    <property type="entry name" value="Chitobiase/beta-hexosaminidase domain 2-like"/>
    <property type="match status" value="1"/>
</dbReference>
<dbReference type="EC" id="3.2.1.52" evidence="3"/>
<dbReference type="GO" id="GO:0004563">
    <property type="term" value="F:beta-N-acetylhexosaminidase activity"/>
    <property type="evidence" value="ECO:0007669"/>
    <property type="project" value="UniProtKB-EC"/>
</dbReference>
<evidence type="ECO:0000256" key="5">
    <source>
        <dbReference type="ARBA" id="ARBA00022801"/>
    </source>
</evidence>
<dbReference type="InterPro" id="IPR017853">
    <property type="entry name" value="GH"/>
</dbReference>
<dbReference type="InterPro" id="IPR029018">
    <property type="entry name" value="Hex-like_dom2"/>
</dbReference>
<dbReference type="PANTHER" id="PTHR22600">
    <property type="entry name" value="BETA-HEXOSAMINIDASE"/>
    <property type="match status" value="1"/>
</dbReference>
<accession>A0A7R8ZPF1</accession>
<dbReference type="AlphaFoldDB" id="A0A7R8ZPF1"/>
<protein>
    <recommendedName>
        <fullName evidence="3">beta-N-acetylhexosaminidase</fullName>
        <ecNumber evidence="3">3.2.1.52</ecNumber>
    </recommendedName>
</protein>
<dbReference type="Pfam" id="PF14845">
    <property type="entry name" value="Glycohydro_20b2"/>
    <property type="match status" value="1"/>
</dbReference>